<reference evidence="7" key="2">
    <citation type="submission" date="2020-08" db="EMBL/GenBank/DDBJ databases">
        <authorList>
            <person name="Lai Q."/>
        </authorList>
    </citation>
    <scope>NUCLEOTIDE SEQUENCE</scope>
    <source>
        <strain evidence="7">S27-2</strain>
    </source>
</reference>
<evidence type="ECO:0000256" key="2">
    <source>
        <dbReference type="ARBA" id="ARBA00022519"/>
    </source>
</evidence>
<keyword evidence="2" id="KW-0997">Cell inner membrane</keyword>
<dbReference type="PANTHER" id="PTHR34990">
    <property type="entry name" value="UDP-2,3-DIACYLGLUCOSAMINE HYDROLASE-RELATED"/>
    <property type="match status" value="1"/>
</dbReference>
<dbReference type="GO" id="GO:0046872">
    <property type="term" value="F:metal ion binding"/>
    <property type="evidence" value="ECO:0007669"/>
    <property type="project" value="UniProtKB-KW"/>
</dbReference>
<reference evidence="7" key="1">
    <citation type="journal article" date="2018" name="Int. J. Syst. Evol. Microbiol.">
        <title>Neptunicella marina gen. nov., sp. nov., isolated from surface seawater.</title>
        <authorList>
            <person name="Liu X."/>
            <person name="Lai Q."/>
            <person name="Du Y."/>
            <person name="Zhang X."/>
            <person name="Liu Z."/>
            <person name="Sun F."/>
            <person name="Shao Z."/>
        </authorList>
    </citation>
    <scope>NUCLEOTIDE SEQUENCE</scope>
    <source>
        <strain evidence="7">S27-2</strain>
    </source>
</reference>
<dbReference type="InterPro" id="IPR029052">
    <property type="entry name" value="Metallo-depent_PP-like"/>
</dbReference>
<dbReference type="Pfam" id="PF00149">
    <property type="entry name" value="Metallophos"/>
    <property type="match status" value="1"/>
</dbReference>
<sequence>MSKSTHYRTVWLSDIHLGCKDCKADYLLDFLAHHKIDTLYLVGDIVDMWAMSRQFLWPASHNQLFHKLISMASEGTKVIYLPGNHDEPAQKYDGMMFGEVEIHRELIHTTADGRKLLMLHGDQFDQEVCFGKLHAWIGDKTYDLLLFINRWYNRFRAMMGFKYWSLAGYIKSRVKGANTAIERYKQACLNRAREMGLDGVVCGHIHHPEIDERDGVTYCNDGDWIENCSALTEDAQGNLNLVYWAHISAENLHTLPRREVVQSKQKAA</sequence>
<protein>
    <submittedName>
        <fullName evidence="7">UDP-2,3-diacylglucosamine diphosphatase</fullName>
    </submittedName>
</protein>
<dbReference type="EMBL" id="JACNEP010000006">
    <property type="protein sequence ID" value="MBC3765996.1"/>
    <property type="molecule type" value="Genomic_DNA"/>
</dbReference>
<dbReference type="GO" id="GO:0016020">
    <property type="term" value="C:membrane"/>
    <property type="evidence" value="ECO:0007669"/>
    <property type="project" value="GOC"/>
</dbReference>
<name>A0A8J6M4C6_9ALTE</name>
<keyword evidence="8" id="KW-1185">Reference proteome</keyword>
<dbReference type="AlphaFoldDB" id="A0A8J6M4C6"/>
<evidence type="ECO:0000259" key="6">
    <source>
        <dbReference type="Pfam" id="PF00149"/>
    </source>
</evidence>
<organism evidence="7 8">
    <name type="scientific">Neptunicella marina</name>
    <dbReference type="NCBI Taxonomy" id="2125989"/>
    <lineage>
        <taxon>Bacteria</taxon>
        <taxon>Pseudomonadati</taxon>
        <taxon>Pseudomonadota</taxon>
        <taxon>Gammaproteobacteria</taxon>
        <taxon>Alteromonadales</taxon>
        <taxon>Alteromonadaceae</taxon>
        <taxon>Neptunicella</taxon>
    </lineage>
</organism>
<evidence type="ECO:0000313" key="8">
    <source>
        <dbReference type="Proteomes" id="UP000601768"/>
    </source>
</evidence>
<evidence type="ECO:0000256" key="1">
    <source>
        <dbReference type="ARBA" id="ARBA00022475"/>
    </source>
</evidence>
<proteinExistence type="predicted"/>
<evidence type="ECO:0000256" key="5">
    <source>
        <dbReference type="ARBA" id="ARBA00023211"/>
    </source>
</evidence>
<keyword evidence="1" id="KW-1003">Cell membrane</keyword>
<dbReference type="SUPFAM" id="SSF56300">
    <property type="entry name" value="Metallo-dependent phosphatases"/>
    <property type="match status" value="1"/>
</dbReference>
<keyword evidence="4" id="KW-0472">Membrane</keyword>
<dbReference type="GO" id="GO:0009245">
    <property type="term" value="P:lipid A biosynthetic process"/>
    <property type="evidence" value="ECO:0007669"/>
    <property type="project" value="TreeGrafter"/>
</dbReference>
<accession>A0A8J6M4C6</accession>
<dbReference type="CDD" id="cd07398">
    <property type="entry name" value="MPP_YbbF-LpxH"/>
    <property type="match status" value="1"/>
</dbReference>
<evidence type="ECO:0000256" key="4">
    <source>
        <dbReference type="ARBA" id="ARBA00023136"/>
    </source>
</evidence>
<gene>
    <name evidence="7" type="ORF">H8B19_08905</name>
</gene>
<comment type="caution">
    <text evidence="7">The sequence shown here is derived from an EMBL/GenBank/DDBJ whole genome shotgun (WGS) entry which is preliminary data.</text>
</comment>
<evidence type="ECO:0000256" key="3">
    <source>
        <dbReference type="ARBA" id="ARBA00022723"/>
    </source>
</evidence>
<dbReference type="RefSeq" id="WP_186506473.1">
    <property type="nucleotide sequence ID" value="NZ_JACNEP010000006.1"/>
</dbReference>
<dbReference type="InterPro" id="IPR043461">
    <property type="entry name" value="LpxH-like"/>
</dbReference>
<keyword evidence="3" id="KW-0479">Metal-binding</keyword>
<dbReference type="Gene3D" id="3.60.21.10">
    <property type="match status" value="1"/>
</dbReference>
<feature type="domain" description="Calcineurin-like phosphoesterase" evidence="6">
    <location>
        <begin position="8"/>
        <end position="208"/>
    </location>
</feature>
<dbReference type="InterPro" id="IPR004843">
    <property type="entry name" value="Calcineurin-like_PHP"/>
</dbReference>
<dbReference type="Proteomes" id="UP000601768">
    <property type="component" value="Unassembled WGS sequence"/>
</dbReference>
<dbReference type="PANTHER" id="PTHR34990:SF2">
    <property type="entry name" value="BLL8164 PROTEIN"/>
    <property type="match status" value="1"/>
</dbReference>
<evidence type="ECO:0000313" key="7">
    <source>
        <dbReference type="EMBL" id="MBC3765996.1"/>
    </source>
</evidence>
<dbReference type="GO" id="GO:0008758">
    <property type="term" value="F:UDP-2,3-diacylglucosamine hydrolase activity"/>
    <property type="evidence" value="ECO:0007669"/>
    <property type="project" value="TreeGrafter"/>
</dbReference>
<keyword evidence="5" id="KW-0464">Manganese</keyword>